<dbReference type="EMBL" id="JBDODL010004428">
    <property type="protein sequence ID" value="MES1923037.1"/>
    <property type="molecule type" value="Genomic_DNA"/>
</dbReference>
<proteinExistence type="predicted"/>
<evidence type="ECO:0000313" key="2">
    <source>
        <dbReference type="Proteomes" id="UP001439008"/>
    </source>
</evidence>
<dbReference type="Proteomes" id="UP001439008">
    <property type="component" value="Unassembled WGS sequence"/>
</dbReference>
<sequence>MLETVSKGHSLIITDASAMVAAVAYKVPEDSANKAPDRCTAVHGSDGSCAVWGSSGDLSVPFRTERLPLTNLYVMRGLGLL</sequence>
<keyword evidence="2" id="KW-1185">Reference proteome</keyword>
<organism evidence="1 2">
    <name type="scientific">Bonamia ostreae</name>
    <dbReference type="NCBI Taxonomy" id="126728"/>
    <lineage>
        <taxon>Eukaryota</taxon>
        <taxon>Sar</taxon>
        <taxon>Rhizaria</taxon>
        <taxon>Endomyxa</taxon>
        <taxon>Ascetosporea</taxon>
        <taxon>Haplosporida</taxon>
        <taxon>Bonamia</taxon>
    </lineage>
</organism>
<gene>
    <name evidence="1" type="ORF">MHBO_004570</name>
</gene>
<evidence type="ECO:0000313" key="1">
    <source>
        <dbReference type="EMBL" id="MES1923037.1"/>
    </source>
</evidence>
<protein>
    <submittedName>
        <fullName evidence="1">Uncharacterized protein</fullName>
    </submittedName>
</protein>
<reference evidence="1 2" key="1">
    <citation type="journal article" date="2024" name="BMC Biol.">
        <title>Comparative genomics of Ascetosporea gives new insight into the evolutionary basis for animal parasitism in Rhizaria.</title>
        <authorList>
            <person name="Hiltunen Thoren M."/>
            <person name="Onut-Brannstrom I."/>
            <person name="Alfjorden A."/>
            <person name="Peckova H."/>
            <person name="Swords F."/>
            <person name="Hooper C."/>
            <person name="Holzer A.S."/>
            <person name="Bass D."/>
            <person name="Burki F."/>
        </authorList>
    </citation>
    <scope>NUCLEOTIDE SEQUENCE [LARGE SCALE GENOMIC DNA]</scope>
    <source>
        <strain evidence="1">20-A016</strain>
    </source>
</reference>
<comment type="caution">
    <text evidence="1">The sequence shown here is derived from an EMBL/GenBank/DDBJ whole genome shotgun (WGS) entry which is preliminary data.</text>
</comment>
<name>A0ABV2ATR3_9EUKA</name>
<accession>A0ABV2ATR3</accession>